<name>A0ABR2ZGY4_9AGAR</name>
<organism evidence="2 3">
    <name type="scientific">Marasmius tenuissimus</name>
    <dbReference type="NCBI Taxonomy" id="585030"/>
    <lineage>
        <taxon>Eukaryota</taxon>
        <taxon>Fungi</taxon>
        <taxon>Dikarya</taxon>
        <taxon>Basidiomycota</taxon>
        <taxon>Agaricomycotina</taxon>
        <taxon>Agaricomycetes</taxon>
        <taxon>Agaricomycetidae</taxon>
        <taxon>Agaricales</taxon>
        <taxon>Marasmiineae</taxon>
        <taxon>Marasmiaceae</taxon>
        <taxon>Marasmius</taxon>
    </lineage>
</organism>
<evidence type="ECO:0000256" key="1">
    <source>
        <dbReference type="SAM" id="MobiDB-lite"/>
    </source>
</evidence>
<feature type="compositionally biased region" description="Low complexity" evidence="1">
    <location>
        <begin position="64"/>
        <end position="82"/>
    </location>
</feature>
<sequence length="95" mass="10609">MQRVINFDDESIEMDDVIVGEFEECGPVPAMATEMLGGRPYVFLDPVAEEFNDGAYIERAPAQTDSTNSESTTSTLPTQSQSFHKDDEKHQKMCT</sequence>
<reference evidence="2 3" key="1">
    <citation type="submission" date="2024-05" db="EMBL/GenBank/DDBJ databases">
        <title>A draft genome resource for the thread blight pathogen Marasmius tenuissimus strain MS-2.</title>
        <authorList>
            <person name="Yulfo-Soto G.E."/>
            <person name="Baruah I.K."/>
            <person name="Amoako-Attah I."/>
            <person name="Bukari Y."/>
            <person name="Meinhardt L.W."/>
            <person name="Bailey B.A."/>
            <person name="Cohen S.P."/>
        </authorList>
    </citation>
    <scope>NUCLEOTIDE SEQUENCE [LARGE SCALE GENOMIC DNA]</scope>
    <source>
        <strain evidence="2 3">MS-2</strain>
    </source>
</reference>
<feature type="compositionally biased region" description="Basic and acidic residues" evidence="1">
    <location>
        <begin position="83"/>
        <end position="95"/>
    </location>
</feature>
<dbReference type="EMBL" id="JBBXMP010000188">
    <property type="protein sequence ID" value="KAL0060196.1"/>
    <property type="molecule type" value="Genomic_DNA"/>
</dbReference>
<evidence type="ECO:0000313" key="3">
    <source>
        <dbReference type="Proteomes" id="UP001437256"/>
    </source>
</evidence>
<feature type="region of interest" description="Disordered" evidence="1">
    <location>
        <begin position="58"/>
        <end position="95"/>
    </location>
</feature>
<proteinExistence type="predicted"/>
<accession>A0ABR2ZGY4</accession>
<dbReference type="Proteomes" id="UP001437256">
    <property type="component" value="Unassembled WGS sequence"/>
</dbReference>
<keyword evidence="3" id="KW-1185">Reference proteome</keyword>
<protein>
    <submittedName>
        <fullName evidence="2">Uncharacterized protein</fullName>
    </submittedName>
</protein>
<comment type="caution">
    <text evidence="2">The sequence shown here is derived from an EMBL/GenBank/DDBJ whole genome shotgun (WGS) entry which is preliminary data.</text>
</comment>
<gene>
    <name evidence="2" type="ORF">AAF712_013043</name>
</gene>
<evidence type="ECO:0000313" key="2">
    <source>
        <dbReference type="EMBL" id="KAL0060196.1"/>
    </source>
</evidence>